<proteinExistence type="predicted"/>
<evidence type="ECO:0000259" key="1">
    <source>
        <dbReference type="Pfam" id="PF03781"/>
    </source>
</evidence>
<organism evidence="2">
    <name type="scientific">Klebsiella pneumoniae</name>
    <dbReference type="NCBI Taxonomy" id="573"/>
    <lineage>
        <taxon>Bacteria</taxon>
        <taxon>Pseudomonadati</taxon>
        <taxon>Pseudomonadota</taxon>
        <taxon>Gammaproteobacteria</taxon>
        <taxon>Enterobacterales</taxon>
        <taxon>Enterobacteriaceae</taxon>
        <taxon>Klebsiella/Raoultella group</taxon>
        <taxon>Klebsiella</taxon>
        <taxon>Klebsiella pneumoniae complex</taxon>
    </lineage>
</organism>
<dbReference type="InterPro" id="IPR016187">
    <property type="entry name" value="CTDL_fold"/>
</dbReference>
<evidence type="ECO:0000313" key="2">
    <source>
        <dbReference type="EMBL" id="TCY77235.1"/>
    </source>
</evidence>
<dbReference type="RefSeq" id="WP_040223310.1">
    <property type="nucleotide sequence ID" value="NZ_JBJJUQ010000127.1"/>
</dbReference>
<dbReference type="PROSITE" id="PS51257">
    <property type="entry name" value="PROKAR_LIPOPROTEIN"/>
    <property type="match status" value="1"/>
</dbReference>
<accession>A0A483UWB6</accession>
<gene>
    <name evidence="2" type="ORF">ETH36_26580</name>
</gene>
<feature type="domain" description="Sulfatase-modifying factor enzyme-like" evidence="1">
    <location>
        <begin position="39"/>
        <end position="101"/>
    </location>
</feature>
<sequence length="103" mass="11276">MRKLIVVASVAASLLLGCDQKSTDKRETLSEALVAKSLSNMVPVQGGEFLMGDFGPLVGQKLPFSINQDDKVLHKVVLSDFSISKFKVTNDDYNKYLQITGVK</sequence>
<dbReference type="AlphaFoldDB" id="A0A483UWB6"/>
<dbReference type="SUPFAM" id="SSF56436">
    <property type="entry name" value="C-type lectin-like"/>
    <property type="match status" value="1"/>
</dbReference>
<protein>
    <submittedName>
        <fullName evidence="2">Sulfatase modifying factor 1</fullName>
    </submittedName>
</protein>
<dbReference type="Pfam" id="PF03781">
    <property type="entry name" value="FGE-sulfatase"/>
    <property type="match status" value="1"/>
</dbReference>
<comment type="caution">
    <text evidence="2">The sequence shown here is derived from an EMBL/GenBank/DDBJ whole genome shotgun (WGS) entry which is preliminary data.</text>
</comment>
<dbReference type="InterPro" id="IPR005532">
    <property type="entry name" value="SUMF_dom"/>
</dbReference>
<dbReference type="Gene3D" id="3.90.1580.10">
    <property type="entry name" value="paralog of FGE (formylglycine-generating enzyme)"/>
    <property type="match status" value="1"/>
</dbReference>
<dbReference type="InterPro" id="IPR042095">
    <property type="entry name" value="SUMF_sf"/>
</dbReference>
<feature type="non-terminal residue" evidence="2">
    <location>
        <position position="103"/>
    </location>
</feature>
<dbReference type="EMBL" id="SDDG01000147">
    <property type="protein sequence ID" value="TCY77235.1"/>
    <property type="molecule type" value="Genomic_DNA"/>
</dbReference>
<name>A0A483UWB6_KLEPN</name>
<reference evidence="2" key="1">
    <citation type="submission" date="2019-01" db="EMBL/GenBank/DDBJ databases">
        <authorList>
            <person name="Lista F."/>
            <person name="Anselmo A."/>
        </authorList>
    </citation>
    <scope>NUCLEOTIDE SEQUENCE</scope>
    <source>
        <strain evidence="2">15R</strain>
    </source>
</reference>